<keyword evidence="4" id="KW-1185">Reference proteome</keyword>
<keyword evidence="1" id="KW-0812">Transmembrane</keyword>
<gene>
    <name evidence="3" type="ORF">EDS130_LOCUS3294</name>
    <name evidence="2" type="ORF">XAT740_LOCUS295</name>
</gene>
<evidence type="ECO:0000313" key="3">
    <source>
        <dbReference type="EMBL" id="CAF0770681.1"/>
    </source>
</evidence>
<dbReference type="EMBL" id="CAJNOJ010000008">
    <property type="protein sequence ID" value="CAF0770681.1"/>
    <property type="molecule type" value="Genomic_DNA"/>
</dbReference>
<proteinExistence type="predicted"/>
<evidence type="ECO:0000256" key="1">
    <source>
        <dbReference type="SAM" id="Phobius"/>
    </source>
</evidence>
<evidence type="ECO:0008006" key="5">
    <source>
        <dbReference type="Google" id="ProtNLM"/>
    </source>
</evidence>
<dbReference type="AlphaFoldDB" id="A0A813PBA4"/>
<dbReference type="Proteomes" id="UP000663852">
    <property type="component" value="Unassembled WGS sequence"/>
</dbReference>
<keyword evidence="1" id="KW-1133">Transmembrane helix</keyword>
<evidence type="ECO:0000313" key="4">
    <source>
        <dbReference type="Proteomes" id="UP000663828"/>
    </source>
</evidence>
<accession>A0A813PBA4</accession>
<sequence>MSFTYVFYFVTQLIIPCDVILSSTKRYCGLYGCVTYESWSTYVDSICNYVAPALITVLFSLSLFVRVLCCRHHVIGRIRWRKYKKLAFQLLPLSVLYLVLQFPAMILYTAYTAGLPYLVAAEYYSDSLYMTFWIVLLIPFACAISMANLRIKCSNMISFWRPQRTVAPQTIALNDQADCLKVALNRMY</sequence>
<dbReference type="EMBL" id="CAJNOR010000008">
    <property type="protein sequence ID" value="CAF0748620.1"/>
    <property type="molecule type" value="Genomic_DNA"/>
</dbReference>
<evidence type="ECO:0000313" key="2">
    <source>
        <dbReference type="EMBL" id="CAF0748620.1"/>
    </source>
</evidence>
<protein>
    <recommendedName>
        <fullName evidence="5">G-protein coupled receptors family 1 profile domain-containing protein</fullName>
    </recommendedName>
</protein>
<name>A0A813PBA4_ADIRI</name>
<feature type="transmembrane region" description="Helical" evidence="1">
    <location>
        <begin position="49"/>
        <end position="69"/>
    </location>
</feature>
<feature type="transmembrane region" description="Helical" evidence="1">
    <location>
        <begin position="90"/>
        <end position="111"/>
    </location>
</feature>
<reference evidence="2" key="1">
    <citation type="submission" date="2021-02" db="EMBL/GenBank/DDBJ databases">
        <authorList>
            <person name="Nowell W R."/>
        </authorList>
    </citation>
    <scope>NUCLEOTIDE SEQUENCE</scope>
</reference>
<dbReference type="Proteomes" id="UP000663828">
    <property type="component" value="Unassembled WGS sequence"/>
</dbReference>
<organism evidence="2 4">
    <name type="scientific">Adineta ricciae</name>
    <name type="common">Rotifer</name>
    <dbReference type="NCBI Taxonomy" id="249248"/>
    <lineage>
        <taxon>Eukaryota</taxon>
        <taxon>Metazoa</taxon>
        <taxon>Spiralia</taxon>
        <taxon>Gnathifera</taxon>
        <taxon>Rotifera</taxon>
        <taxon>Eurotatoria</taxon>
        <taxon>Bdelloidea</taxon>
        <taxon>Adinetida</taxon>
        <taxon>Adinetidae</taxon>
        <taxon>Adineta</taxon>
    </lineage>
</organism>
<feature type="transmembrane region" description="Helical" evidence="1">
    <location>
        <begin position="131"/>
        <end position="151"/>
    </location>
</feature>
<comment type="caution">
    <text evidence="2">The sequence shown here is derived from an EMBL/GenBank/DDBJ whole genome shotgun (WGS) entry which is preliminary data.</text>
</comment>
<keyword evidence="1" id="KW-0472">Membrane</keyword>